<name>A0AAD2HNG6_9AGAR</name>
<comment type="caution">
    <text evidence="1">The sequence shown here is derived from an EMBL/GenBank/DDBJ whole genome shotgun (WGS) entry which is preliminary data.</text>
</comment>
<evidence type="ECO:0000313" key="2">
    <source>
        <dbReference type="Proteomes" id="UP001295794"/>
    </source>
</evidence>
<organism evidence="1 2">
    <name type="scientific">Mycena citricolor</name>
    <dbReference type="NCBI Taxonomy" id="2018698"/>
    <lineage>
        <taxon>Eukaryota</taxon>
        <taxon>Fungi</taxon>
        <taxon>Dikarya</taxon>
        <taxon>Basidiomycota</taxon>
        <taxon>Agaricomycotina</taxon>
        <taxon>Agaricomycetes</taxon>
        <taxon>Agaricomycetidae</taxon>
        <taxon>Agaricales</taxon>
        <taxon>Marasmiineae</taxon>
        <taxon>Mycenaceae</taxon>
        <taxon>Mycena</taxon>
    </lineage>
</organism>
<accession>A0AAD2HNG6</accession>
<evidence type="ECO:0000313" key="1">
    <source>
        <dbReference type="EMBL" id="CAK5279178.1"/>
    </source>
</evidence>
<protein>
    <submittedName>
        <fullName evidence="1">Uncharacterized protein</fullName>
    </submittedName>
</protein>
<gene>
    <name evidence="1" type="ORF">MYCIT1_LOCUS29013</name>
</gene>
<keyword evidence="2" id="KW-1185">Reference proteome</keyword>
<dbReference type="EMBL" id="CAVNYO010000434">
    <property type="protein sequence ID" value="CAK5279178.1"/>
    <property type="molecule type" value="Genomic_DNA"/>
</dbReference>
<proteinExistence type="predicted"/>
<reference evidence="1" key="1">
    <citation type="submission" date="2023-11" db="EMBL/GenBank/DDBJ databases">
        <authorList>
            <person name="De Vega J J."/>
            <person name="De Vega J J."/>
        </authorList>
    </citation>
    <scope>NUCLEOTIDE SEQUENCE</scope>
</reference>
<sequence>MPCSSTHSSGNPIDTVVIEGCGIGFAMAQILLYSHISQPVDLGMLKTQTLTRRRRSSCSHICDMS</sequence>
<dbReference type="AlphaFoldDB" id="A0AAD2HNG6"/>
<dbReference type="Proteomes" id="UP001295794">
    <property type="component" value="Unassembled WGS sequence"/>
</dbReference>